<evidence type="ECO:0008006" key="3">
    <source>
        <dbReference type="Google" id="ProtNLM"/>
    </source>
</evidence>
<proteinExistence type="predicted"/>
<keyword evidence="2" id="KW-1185">Reference proteome</keyword>
<organism evidence="1 2">
    <name type="scientific">Sporolactobacillus putidus</name>
    <dbReference type="NCBI Taxonomy" id="492735"/>
    <lineage>
        <taxon>Bacteria</taxon>
        <taxon>Bacillati</taxon>
        <taxon>Bacillota</taxon>
        <taxon>Bacilli</taxon>
        <taxon>Bacillales</taxon>
        <taxon>Sporolactobacillaceae</taxon>
        <taxon>Sporolactobacillus</taxon>
    </lineage>
</organism>
<gene>
    <name evidence="1" type="ORF">GCM10007968_22850</name>
</gene>
<accession>A0A917S5D3</accession>
<dbReference type="EMBL" id="BMOK01000010">
    <property type="protein sequence ID" value="GGL58304.1"/>
    <property type="molecule type" value="Genomic_DNA"/>
</dbReference>
<dbReference type="Pfam" id="PF12639">
    <property type="entry name" value="Colicin-DNase"/>
    <property type="match status" value="1"/>
</dbReference>
<name>A0A917S5D3_9BACL</name>
<dbReference type="RefSeq" id="WP_188803470.1">
    <property type="nucleotide sequence ID" value="NZ_BMOK01000010.1"/>
</dbReference>
<reference evidence="1" key="2">
    <citation type="submission" date="2020-09" db="EMBL/GenBank/DDBJ databases">
        <authorList>
            <person name="Sun Q."/>
            <person name="Ohkuma M."/>
        </authorList>
    </citation>
    <scope>NUCLEOTIDE SEQUENCE</scope>
    <source>
        <strain evidence="1">JCM 15325</strain>
    </source>
</reference>
<comment type="caution">
    <text evidence="1">The sequence shown here is derived from an EMBL/GenBank/DDBJ whole genome shotgun (WGS) entry which is preliminary data.</text>
</comment>
<protein>
    <recommendedName>
        <fullName evidence="3">Pre-toxin TG domain-containing protein</fullName>
    </recommendedName>
</protein>
<evidence type="ECO:0000313" key="2">
    <source>
        <dbReference type="Proteomes" id="UP000654670"/>
    </source>
</evidence>
<dbReference type="AlphaFoldDB" id="A0A917S5D3"/>
<dbReference type="Proteomes" id="UP000654670">
    <property type="component" value="Unassembled WGS sequence"/>
</dbReference>
<evidence type="ECO:0000313" key="1">
    <source>
        <dbReference type="EMBL" id="GGL58304.1"/>
    </source>
</evidence>
<sequence>MGEDVSYRSGSWDDMGRAIAKISAWGGALERMQQMDRTLQQIQNAIDDLDEDRRLWFSYKSQAGALDKLGQDYRKLDTFTGEAGNAVSRQIDDPFYKQMDAFVAEMSQISINQYHTQNTLNVKEYQAASPLVSVATYEQVTKQSITFDDIFNSSSLMAASLKKEYEAYRAAAGKQAGDVTFDQYKEGIQYIRGFDYQSIKDKQMDQEFWVNLGIGAAIVILTITCPPAGIAAGAAYGAMQLTDAATGTSLISGRKLSTEERVTEGVFGVLDVVPAFKAAGAFSAIGRMGTKGVTTLGGLTKTMGRESGRRLLELKQAGRTGIDSVKQAATNVGDRISLGGLQPEFAGASGVGDAGSGESFVQNVKSTFRQIASKESVTQQVSYSKIEEVKGAAKINTTEKHFSDVKPPSSYQERLSQTPVNHGEWMGQRGESTFISDYDEVKNILEKKDLAGIEYSDAIPDFSPISVHEVEISNMTTDRRLNFRNADELLAQRFGVTRKEIVKLRKQQNLTWHELNDMKTMQLVPTVINSKFGHLGGVAEIKILLGIKE</sequence>
<reference evidence="1" key="1">
    <citation type="journal article" date="2014" name="Int. J. Syst. Evol. Microbiol.">
        <title>Complete genome sequence of Corynebacterium casei LMG S-19264T (=DSM 44701T), isolated from a smear-ripened cheese.</title>
        <authorList>
            <consortium name="US DOE Joint Genome Institute (JGI-PGF)"/>
            <person name="Walter F."/>
            <person name="Albersmeier A."/>
            <person name="Kalinowski J."/>
            <person name="Ruckert C."/>
        </authorList>
    </citation>
    <scope>NUCLEOTIDE SEQUENCE</scope>
    <source>
        <strain evidence="1">JCM 15325</strain>
    </source>
</reference>